<keyword evidence="8" id="KW-1185">Reference proteome</keyword>
<name>A0A919MM42_9ACTN</name>
<protein>
    <submittedName>
        <fullName evidence="7">MFS-type transporter YdeG</fullName>
    </submittedName>
</protein>
<keyword evidence="3 5" id="KW-1133">Transmembrane helix</keyword>
<evidence type="ECO:0000256" key="5">
    <source>
        <dbReference type="SAM" id="Phobius"/>
    </source>
</evidence>
<evidence type="ECO:0000313" key="8">
    <source>
        <dbReference type="Proteomes" id="UP000647172"/>
    </source>
</evidence>
<dbReference type="GO" id="GO:0005886">
    <property type="term" value="C:plasma membrane"/>
    <property type="evidence" value="ECO:0007669"/>
    <property type="project" value="UniProtKB-SubCell"/>
</dbReference>
<feature type="transmembrane region" description="Helical" evidence="5">
    <location>
        <begin position="184"/>
        <end position="202"/>
    </location>
</feature>
<sequence>MAATTSLDPPAARAALQRRTLRVVMTSQVFSGAGLAAGVTVGTLLAADMLGTSSLSGLPVALFTAGSAGAALLVGRLSQRLGRRAGLTTGYAAGAIGGAGVVLAAAVDSVALLMLFLLVYGAGTATNLQARYAGADLAVPQHRGRAVSSVLVATTLGAVAGPNLVAITGGAARHVGIPALAGPFGLAAIAYALAGATLFALLRPDPLQTSLRITAAQPPDTAVAGGQRTVAGAASAGGVMAGATTMVLTQLVMVAVMAMTPIHMRAHGHDLQATGLVIAVHIAGMYLPSPLTGLLVDRLGRIPVAVASGLTLLAAGVVAASAPTASVAALALALGLLGLGWNLGLISGTAMVTDALPPDTRARTQGAVDLCVALAGAGGGIASGLILTVTNYATLALGGGILALAVIPFLVRRRPASTLADRQAPPT</sequence>
<accession>A0A919MM42</accession>
<feature type="transmembrane region" description="Helical" evidence="5">
    <location>
        <begin position="392"/>
        <end position="411"/>
    </location>
</feature>
<feature type="transmembrane region" description="Helical" evidence="5">
    <location>
        <begin position="271"/>
        <end position="287"/>
    </location>
</feature>
<evidence type="ECO:0000313" key="7">
    <source>
        <dbReference type="EMBL" id="GIE47028.1"/>
    </source>
</evidence>
<reference evidence="7" key="1">
    <citation type="submission" date="2021-01" db="EMBL/GenBank/DDBJ databases">
        <title>Whole genome shotgun sequence of Actinoplanes nipponensis NBRC 14063.</title>
        <authorList>
            <person name="Komaki H."/>
            <person name="Tamura T."/>
        </authorList>
    </citation>
    <scope>NUCLEOTIDE SEQUENCE</scope>
    <source>
        <strain evidence="7">NBRC 14063</strain>
    </source>
</reference>
<feature type="domain" description="Major facilitator superfamily (MFS) profile" evidence="6">
    <location>
        <begin position="20"/>
        <end position="417"/>
    </location>
</feature>
<dbReference type="PROSITE" id="PS50850">
    <property type="entry name" value="MFS"/>
    <property type="match status" value="1"/>
</dbReference>
<dbReference type="PANTHER" id="PTHR23534:SF1">
    <property type="entry name" value="MAJOR FACILITATOR SUPERFAMILY PROTEIN"/>
    <property type="match status" value="1"/>
</dbReference>
<dbReference type="GO" id="GO:0022857">
    <property type="term" value="F:transmembrane transporter activity"/>
    <property type="evidence" value="ECO:0007669"/>
    <property type="project" value="InterPro"/>
</dbReference>
<evidence type="ECO:0000256" key="3">
    <source>
        <dbReference type="ARBA" id="ARBA00022989"/>
    </source>
</evidence>
<feature type="transmembrane region" description="Helical" evidence="5">
    <location>
        <begin position="23"/>
        <end position="47"/>
    </location>
</feature>
<evidence type="ECO:0000259" key="6">
    <source>
        <dbReference type="PROSITE" id="PS50850"/>
    </source>
</evidence>
<feature type="transmembrane region" description="Helical" evidence="5">
    <location>
        <begin position="150"/>
        <end position="172"/>
    </location>
</feature>
<feature type="transmembrane region" description="Helical" evidence="5">
    <location>
        <begin position="367"/>
        <end position="386"/>
    </location>
</feature>
<feature type="transmembrane region" description="Helical" evidence="5">
    <location>
        <begin position="112"/>
        <end position="130"/>
    </location>
</feature>
<dbReference type="InterPro" id="IPR020846">
    <property type="entry name" value="MFS_dom"/>
</dbReference>
<dbReference type="AlphaFoldDB" id="A0A919MM42"/>
<dbReference type="RefSeq" id="WP_203764124.1">
    <property type="nucleotide sequence ID" value="NZ_BAAAYJ010000103.1"/>
</dbReference>
<proteinExistence type="predicted"/>
<dbReference type="Proteomes" id="UP000647172">
    <property type="component" value="Unassembled WGS sequence"/>
</dbReference>
<dbReference type="EMBL" id="BOMQ01000008">
    <property type="protein sequence ID" value="GIE47028.1"/>
    <property type="molecule type" value="Genomic_DNA"/>
</dbReference>
<gene>
    <name evidence="7" type="primary">ydeG</name>
    <name evidence="7" type="ORF">Ani05nite_05620</name>
</gene>
<keyword evidence="2 5" id="KW-0812">Transmembrane</keyword>
<comment type="caution">
    <text evidence="7">The sequence shown here is derived from an EMBL/GenBank/DDBJ whole genome shotgun (WGS) entry which is preliminary data.</text>
</comment>
<dbReference type="PANTHER" id="PTHR23534">
    <property type="entry name" value="MFS PERMEASE"/>
    <property type="match status" value="1"/>
</dbReference>
<feature type="transmembrane region" description="Helical" evidence="5">
    <location>
        <begin position="325"/>
        <end position="346"/>
    </location>
</feature>
<feature type="transmembrane region" description="Helical" evidence="5">
    <location>
        <begin position="238"/>
        <end position="259"/>
    </location>
</feature>
<dbReference type="SUPFAM" id="SSF103473">
    <property type="entry name" value="MFS general substrate transporter"/>
    <property type="match status" value="1"/>
</dbReference>
<organism evidence="7 8">
    <name type="scientific">Actinoplanes nipponensis</name>
    <dbReference type="NCBI Taxonomy" id="135950"/>
    <lineage>
        <taxon>Bacteria</taxon>
        <taxon>Bacillati</taxon>
        <taxon>Actinomycetota</taxon>
        <taxon>Actinomycetes</taxon>
        <taxon>Micromonosporales</taxon>
        <taxon>Micromonosporaceae</taxon>
        <taxon>Actinoplanes</taxon>
    </lineage>
</organism>
<evidence type="ECO:0000256" key="2">
    <source>
        <dbReference type="ARBA" id="ARBA00022692"/>
    </source>
</evidence>
<dbReference type="InterPro" id="IPR036259">
    <property type="entry name" value="MFS_trans_sf"/>
</dbReference>
<dbReference type="InterPro" id="IPR011701">
    <property type="entry name" value="MFS"/>
</dbReference>
<feature type="transmembrane region" description="Helical" evidence="5">
    <location>
        <begin position="299"/>
        <end position="319"/>
    </location>
</feature>
<evidence type="ECO:0000256" key="4">
    <source>
        <dbReference type="ARBA" id="ARBA00023136"/>
    </source>
</evidence>
<comment type="subcellular location">
    <subcellularLocation>
        <location evidence="1">Cell membrane</location>
        <topology evidence="1">Multi-pass membrane protein</topology>
    </subcellularLocation>
</comment>
<evidence type="ECO:0000256" key="1">
    <source>
        <dbReference type="ARBA" id="ARBA00004651"/>
    </source>
</evidence>
<dbReference type="Gene3D" id="1.20.1250.20">
    <property type="entry name" value="MFS general substrate transporter like domains"/>
    <property type="match status" value="1"/>
</dbReference>
<feature type="transmembrane region" description="Helical" evidence="5">
    <location>
        <begin position="53"/>
        <end position="74"/>
    </location>
</feature>
<feature type="transmembrane region" description="Helical" evidence="5">
    <location>
        <begin position="86"/>
        <end position="106"/>
    </location>
</feature>
<dbReference type="Pfam" id="PF07690">
    <property type="entry name" value="MFS_1"/>
    <property type="match status" value="1"/>
</dbReference>
<keyword evidence="4 5" id="KW-0472">Membrane</keyword>